<feature type="region of interest" description="Disordered" evidence="3">
    <location>
        <begin position="342"/>
        <end position="367"/>
    </location>
</feature>
<organism evidence="5 8">
    <name type="scientific">Saccharopolyspora kobensis</name>
    <dbReference type="NCBI Taxonomy" id="146035"/>
    <lineage>
        <taxon>Bacteria</taxon>
        <taxon>Bacillati</taxon>
        <taxon>Actinomycetota</taxon>
        <taxon>Actinomycetes</taxon>
        <taxon>Pseudonocardiales</taxon>
        <taxon>Pseudonocardiaceae</taxon>
        <taxon>Saccharopolyspora</taxon>
    </lineage>
</organism>
<dbReference type="InterPro" id="IPR011251">
    <property type="entry name" value="Luciferase-like_dom"/>
</dbReference>
<evidence type="ECO:0000256" key="3">
    <source>
        <dbReference type="SAM" id="MobiDB-lite"/>
    </source>
</evidence>
<dbReference type="InterPro" id="IPR050766">
    <property type="entry name" value="Bact_Lucif_Oxidored"/>
</dbReference>
<dbReference type="RefSeq" id="WP_093348954.1">
    <property type="nucleotide sequence ID" value="NZ_FNVB01000005.1"/>
</dbReference>
<feature type="domain" description="Luciferase-like" evidence="4">
    <location>
        <begin position="6"/>
        <end position="299"/>
    </location>
</feature>
<dbReference type="SUPFAM" id="SSF51679">
    <property type="entry name" value="Bacterial luciferase-like"/>
    <property type="match status" value="1"/>
</dbReference>
<dbReference type="Proteomes" id="UP000236729">
    <property type="component" value="Unassembled WGS sequence"/>
</dbReference>
<keyword evidence="1" id="KW-0560">Oxidoreductase</keyword>
<protein>
    <submittedName>
        <fullName evidence="5">Flavin-dependent oxidoreductase, luciferase family (Includes alkanesulfonate monooxygenase SsuD and methylene tetrahydromethanopterin reductase)</fullName>
    </submittedName>
</protein>
<dbReference type="Pfam" id="PF00296">
    <property type="entry name" value="Bac_luciferase"/>
    <property type="match status" value="1"/>
</dbReference>
<reference evidence="7 8" key="2">
    <citation type="submission" date="2016-10" db="EMBL/GenBank/DDBJ databases">
        <authorList>
            <person name="Varghese N."/>
            <person name="Submissions S."/>
        </authorList>
    </citation>
    <scope>NUCLEOTIDE SEQUENCE [LARGE SCALE GENOMIC DNA]</scope>
    <source>
        <strain evidence="8">ATCC 20501</strain>
        <strain evidence="6 7">CGMCC 4.3529</strain>
    </source>
</reference>
<dbReference type="PANTHER" id="PTHR30137:SF8">
    <property type="entry name" value="BLR5498 PROTEIN"/>
    <property type="match status" value="1"/>
</dbReference>
<feature type="compositionally biased region" description="Polar residues" evidence="3">
    <location>
        <begin position="343"/>
        <end position="353"/>
    </location>
</feature>
<evidence type="ECO:0000259" key="4">
    <source>
        <dbReference type="Pfam" id="PF00296"/>
    </source>
</evidence>
<accession>A0A1I1NXC8</accession>
<dbReference type="EMBL" id="FNVB01000005">
    <property type="protein sequence ID" value="SEG76456.1"/>
    <property type="molecule type" value="Genomic_DNA"/>
</dbReference>
<dbReference type="GO" id="GO:0004497">
    <property type="term" value="F:monooxygenase activity"/>
    <property type="evidence" value="ECO:0007669"/>
    <property type="project" value="UniProtKB-KW"/>
</dbReference>
<dbReference type="GO" id="GO:0005829">
    <property type="term" value="C:cytosol"/>
    <property type="evidence" value="ECO:0007669"/>
    <property type="project" value="TreeGrafter"/>
</dbReference>
<evidence type="ECO:0000256" key="2">
    <source>
        <dbReference type="ARBA" id="ARBA00023033"/>
    </source>
</evidence>
<dbReference type="EMBL" id="FOME01000002">
    <property type="protein sequence ID" value="SFC99373.1"/>
    <property type="molecule type" value="Genomic_DNA"/>
</dbReference>
<keyword evidence="2 5" id="KW-0503">Monooxygenase</keyword>
<evidence type="ECO:0000313" key="7">
    <source>
        <dbReference type="Proteomes" id="UP000199690"/>
    </source>
</evidence>
<evidence type="ECO:0000313" key="5">
    <source>
        <dbReference type="EMBL" id="SEG76456.1"/>
    </source>
</evidence>
<dbReference type="AlphaFoldDB" id="A0A1H6CVL8"/>
<dbReference type="SMR" id="A0A1H6CVL8"/>
<evidence type="ECO:0000313" key="6">
    <source>
        <dbReference type="EMBL" id="SFC99373.1"/>
    </source>
</evidence>
<dbReference type="InterPro" id="IPR036661">
    <property type="entry name" value="Luciferase-like_sf"/>
</dbReference>
<feature type="compositionally biased region" description="Basic and acidic residues" evidence="3">
    <location>
        <begin position="358"/>
        <end position="367"/>
    </location>
</feature>
<dbReference type="GO" id="GO:0016705">
    <property type="term" value="F:oxidoreductase activity, acting on paired donors, with incorporation or reduction of molecular oxygen"/>
    <property type="evidence" value="ECO:0007669"/>
    <property type="project" value="InterPro"/>
</dbReference>
<name>A0A1H6CVL8_9PSEU</name>
<dbReference type="Proteomes" id="UP000199690">
    <property type="component" value="Unassembled WGS sequence"/>
</dbReference>
<sequence>MRTQHGLVLFTDSFGTASDREAFEWALDHAREAERHGWDELWTTEHHFNPRALNSAALAMAGFLLGRTELHVGTAVCVLPNHHPVALAEQAAVLQHLSGDRFTLGVGRGQPLVDQEILGTGMAGFRDISEPVALLEQALRQGRAKGGGERYRFDEVAITPEPPARRTPFVLASGSPESARLAGRHGVPVLLSPFIDLATKRAVLDAHAAAVAEHGHRVEPQDNIDSSYFAIADDTATAEQLLTTGIAETELRIAEAGKPLVERPRPTEEQALAGAARLVGCHIAGDVAECRRRLAERVSVLGVGRVLLMPEGAGSREAALRTVRDAAQVFDRDQTADRALSSLVDQHSHQQTHWPVPETDRSSARQH</sequence>
<dbReference type="Gene3D" id="3.20.20.30">
    <property type="entry name" value="Luciferase-like domain"/>
    <property type="match status" value="1"/>
</dbReference>
<dbReference type="PANTHER" id="PTHR30137">
    <property type="entry name" value="LUCIFERASE-LIKE MONOOXYGENASE"/>
    <property type="match status" value="1"/>
</dbReference>
<evidence type="ECO:0000256" key="1">
    <source>
        <dbReference type="ARBA" id="ARBA00023002"/>
    </source>
</evidence>
<evidence type="ECO:0000313" key="8">
    <source>
        <dbReference type="Proteomes" id="UP000236729"/>
    </source>
</evidence>
<reference evidence="5" key="1">
    <citation type="submission" date="2016-10" db="EMBL/GenBank/DDBJ databases">
        <authorList>
            <person name="de Groot N.N."/>
        </authorList>
    </citation>
    <scope>NUCLEOTIDE SEQUENCE [LARGE SCALE GENOMIC DNA]</scope>
    <source>
        <strain evidence="5">ATCC 20501</strain>
    </source>
</reference>
<proteinExistence type="predicted"/>
<keyword evidence="7" id="KW-1185">Reference proteome</keyword>
<accession>A0A1H6CVL8</accession>
<gene>
    <name evidence="5" type="ORF">SAMN02982929_03541</name>
    <name evidence="6" type="ORF">SAMN05216506_102135</name>
</gene>